<evidence type="ECO:0000256" key="9">
    <source>
        <dbReference type="ARBA" id="ARBA00023136"/>
    </source>
</evidence>
<dbReference type="InterPro" id="IPR045584">
    <property type="entry name" value="Pilin-like"/>
</dbReference>
<dbReference type="OrthoDB" id="1632057at2"/>
<dbReference type="Pfam" id="PF13018">
    <property type="entry name" value="ESPR"/>
    <property type="match status" value="1"/>
</dbReference>
<feature type="region of interest" description="Disordered" evidence="11">
    <location>
        <begin position="550"/>
        <end position="610"/>
    </location>
</feature>
<dbReference type="AlphaFoldDB" id="A0A1N6G0N2"/>
<evidence type="ECO:0000256" key="11">
    <source>
        <dbReference type="SAM" id="MobiDB-lite"/>
    </source>
</evidence>
<dbReference type="SUPFAM" id="SSF101967">
    <property type="entry name" value="Adhesin YadA, collagen-binding domain"/>
    <property type="match status" value="2"/>
</dbReference>
<dbReference type="GO" id="GO:0015031">
    <property type="term" value="P:protein transport"/>
    <property type="evidence" value="ECO:0007669"/>
    <property type="project" value="UniProtKB-KW"/>
</dbReference>
<reference evidence="16 17" key="1">
    <citation type="submission" date="2016-11" db="EMBL/GenBank/DDBJ databases">
        <authorList>
            <person name="Jaros S."/>
            <person name="Januszkiewicz K."/>
            <person name="Wedrychowicz H."/>
        </authorList>
    </citation>
    <scope>NUCLEOTIDE SEQUENCE [LARGE SCALE GENOMIC DNA]</scope>
    <source>
        <strain evidence="16 17">GAS86</strain>
    </source>
</reference>
<feature type="domain" description="Trimeric autotransporter adhesin YadA-like stalk" evidence="14">
    <location>
        <begin position="642"/>
        <end position="664"/>
    </location>
</feature>
<dbReference type="Gene3D" id="1.20.5.170">
    <property type="match status" value="1"/>
</dbReference>
<feature type="domain" description="ESPR" evidence="15">
    <location>
        <begin position="1"/>
        <end position="43"/>
    </location>
</feature>
<keyword evidence="10" id="KW-0998">Cell outer membrane</keyword>
<evidence type="ECO:0000256" key="5">
    <source>
        <dbReference type="ARBA" id="ARBA00022452"/>
    </source>
</evidence>
<feature type="domain" description="Trimeric autotransporter adhesin YadA-like stalk" evidence="14">
    <location>
        <begin position="247"/>
        <end position="272"/>
    </location>
</feature>
<evidence type="ECO:0000256" key="8">
    <source>
        <dbReference type="ARBA" id="ARBA00022927"/>
    </source>
</evidence>
<dbReference type="InterPro" id="IPR005594">
    <property type="entry name" value="YadA_C"/>
</dbReference>
<evidence type="ECO:0000259" key="13">
    <source>
        <dbReference type="Pfam" id="PF05658"/>
    </source>
</evidence>
<dbReference type="Pfam" id="PF05658">
    <property type="entry name" value="YadA_head"/>
    <property type="match status" value="2"/>
</dbReference>
<keyword evidence="9" id="KW-0472">Membrane</keyword>
<evidence type="ECO:0000256" key="1">
    <source>
        <dbReference type="ARBA" id="ARBA00004241"/>
    </source>
</evidence>
<dbReference type="InterPro" id="IPR008635">
    <property type="entry name" value="Coiled_stalk_dom"/>
</dbReference>
<evidence type="ECO:0000259" key="12">
    <source>
        <dbReference type="Pfam" id="PF03895"/>
    </source>
</evidence>
<evidence type="ECO:0000259" key="15">
    <source>
        <dbReference type="Pfam" id="PF13018"/>
    </source>
</evidence>
<keyword evidence="7" id="KW-0732">Signal</keyword>
<protein>
    <submittedName>
        <fullName evidence="16">Autotransporter adhesin</fullName>
    </submittedName>
</protein>
<dbReference type="Gene3D" id="2.150.10.10">
    <property type="entry name" value="Serralysin-like metalloprotease, C-terminal"/>
    <property type="match status" value="3"/>
</dbReference>
<keyword evidence="6" id="KW-0812">Transmembrane</keyword>
<keyword evidence="4" id="KW-0813">Transport</keyword>
<dbReference type="Gene3D" id="6.10.250.2120">
    <property type="match status" value="1"/>
</dbReference>
<evidence type="ECO:0000256" key="2">
    <source>
        <dbReference type="ARBA" id="ARBA00004442"/>
    </source>
</evidence>
<dbReference type="Pfam" id="PF03895">
    <property type="entry name" value="YadA_anchor"/>
    <property type="match status" value="1"/>
</dbReference>
<evidence type="ECO:0000313" key="16">
    <source>
        <dbReference type="EMBL" id="SIO01115.1"/>
    </source>
</evidence>
<organism evidence="16 17">
    <name type="scientific">Paraburkholderia phenazinium</name>
    <dbReference type="NCBI Taxonomy" id="60549"/>
    <lineage>
        <taxon>Bacteria</taxon>
        <taxon>Pseudomonadati</taxon>
        <taxon>Pseudomonadota</taxon>
        <taxon>Betaproteobacteria</taxon>
        <taxon>Burkholderiales</taxon>
        <taxon>Burkholderiaceae</taxon>
        <taxon>Paraburkholderia</taxon>
    </lineage>
</organism>
<dbReference type="InterPro" id="IPR024973">
    <property type="entry name" value="ESPR"/>
</dbReference>
<dbReference type="GO" id="GO:0009986">
    <property type="term" value="C:cell surface"/>
    <property type="evidence" value="ECO:0007669"/>
    <property type="project" value="UniProtKB-SubCell"/>
</dbReference>
<feature type="domain" description="Trimeric autotransporter adhesin YadA-like stalk" evidence="14">
    <location>
        <begin position="374"/>
        <end position="415"/>
    </location>
</feature>
<comment type="similarity">
    <text evidence="3">Belongs to the autotransporter-2 (AT-2) (TC 1.B.40) family.</text>
</comment>
<comment type="subcellular location">
    <subcellularLocation>
        <location evidence="2">Cell outer membrane</location>
    </subcellularLocation>
    <subcellularLocation>
        <location evidence="1">Cell surface</location>
    </subcellularLocation>
</comment>
<dbReference type="SUPFAM" id="SSF54523">
    <property type="entry name" value="Pili subunits"/>
    <property type="match status" value="1"/>
</dbReference>
<dbReference type="InterPro" id="IPR011049">
    <property type="entry name" value="Serralysin-like_metalloprot_C"/>
</dbReference>
<feature type="domain" description="Trimeric autotransporter adhesin YadA-like head" evidence="13">
    <location>
        <begin position="556"/>
        <end position="582"/>
    </location>
</feature>
<dbReference type="EMBL" id="FSRM01000001">
    <property type="protein sequence ID" value="SIO01115.1"/>
    <property type="molecule type" value="Genomic_DNA"/>
</dbReference>
<dbReference type="CDD" id="cd12820">
    <property type="entry name" value="LbR_YadA-like"/>
    <property type="match status" value="1"/>
</dbReference>
<evidence type="ECO:0000313" key="17">
    <source>
        <dbReference type="Proteomes" id="UP000184693"/>
    </source>
</evidence>
<gene>
    <name evidence="16" type="ORF">SAMN05444168_2020</name>
</gene>
<dbReference type="Proteomes" id="UP000184693">
    <property type="component" value="Unassembled WGS sequence"/>
</dbReference>
<feature type="domain" description="Trimeric autotransporter adhesin YadA-like C-terminal membrane anchor" evidence="12">
    <location>
        <begin position="715"/>
        <end position="773"/>
    </location>
</feature>
<feature type="domain" description="Trimeric autotransporter adhesin YadA-like stalk" evidence="14">
    <location>
        <begin position="166"/>
        <end position="209"/>
    </location>
</feature>
<dbReference type="Gene3D" id="3.30.1300.30">
    <property type="entry name" value="GSPII I/J protein-like"/>
    <property type="match status" value="1"/>
</dbReference>
<sequence>MNHAYRIVRNVITGGWAVASELAKGHSKSSRKARGVSASNVLGTGGVMLATALGSLTFAPSAMAGSIVNCSGTASTSYFSFTGSSSAGNGVWGSSATLPTAPGTCGGSGAGGTGIALAENGSYFNPDSTNATLLVGATGSNSAGTISLYGPMGINMMNQVDMHSNKIVNVAAGALSASSMDAVNGSQLYATNQSVSNLQNTVNNMNNGTAGLVQQASAGANLTVGKTTDGAAVDFAGTAGTRQLKSVSNGTADTDAVNVSQLKGVTTALGGGAAVDPTTGAVIAPSYTVTNADGTTSTVNTVGDAVSNLDGRVAGNTKDIATLNTNVSNITNQLNNGEVGLVQQDASTGNITVAKGLNGDTVDFTNAQGSSRVLTGVSAGAVNATSVDAVNGSQLFNASASTASAMGGGSTVNPDGTITAPSYVVNGQTVHNAGDAISNLDTEVTNVAGRMDSITNEINNGTLGLVQQDSATGNITVASATNGQLVNFTGTQGARVLTGVANGAVNSTSLDAVNGSQLYAVQDNLQQQISGITTQMTSIDSRVTEITVNNASNGSATGDNSTATGANSTASGSDSTATGANSTASGNNSTADGAGSIASGDNSTAMGHHAKATGNNSVAIGADSVADRDNTVSMGSAGHERQITNVAAGTEDTDAVNLGQMNSALHAAVGDLPAGMSAKDYTDQQVNAVQDSVNQVAKNAYAGIAAAMAMPNMTPSGPGKTIVAGGAGAYKNGSALAVGVTHRSMNGKWLVNGAVSATSTGDAGVRAQVGYEF</sequence>
<evidence type="ECO:0000259" key="14">
    <source>
        <dbReference type="Pfam" id="PF05662"/>
    </source>
</evidence>
<feature type="compositionally biased region" description="Low complexity" evidence="11">
    <location>
        <begin position="559"/>
        <end position="592"/>
    </location>
</feature>
<feature type="domain" description="Trimeric autotransporter adhesin YadA-like stalk" evidence="14">
    <location>
        <begin position="497"/>
        <end position="538"/>
    </location>
</feature>
<evidence type="ECO:0000256" key="6">
    <source>
        <dbReference type="ARBA" id="ARBA00022692"/>
    </source>
</evidence>
<proteinExistence type="inferred from homology"/>
<dbReference type="InterPro" id="IPR008640">
    <property type="entry name" value="Adhesin_Head_dom"/>
</dbReference>
<accession>A0A1N6G0N2</accession>
<feature type="domain" description="Trimeric autotransporter adhesin YadA-like head" evidence="13">
    <location>
        <begin position="598"/>
        <end position="624"/>
    </location>
</feature>
<evidence type="ECO:0000256" key="10">
    <source>
        <dbReference type="ARBA" id="ARBA00023237"/>
    </source>
</evidence>
<evidence type="ECO:0000256" key="4">
    <source>
        <dbReference type="ARBA" id="ARBA00022448"/>
    </source>
</evidence>
<evidence type="ECO:0000256" key="3">
    <source>
        <dbReference type="ARBA" id="ARBA00005848"/>
    </source>
</evidence>
<dbReference type="RefSeq" id="WP_074264120.1">
    <property type="nucleotide sequence ID" value="NZ_FSRM01000001.1"/>
</dbReference>
<name>A0A1N6G0N2_9BURK</name>
<keyword evidence="8" id="KW-0653">Protein transport</keyword>
<keyword evidence="5" id="KW-1134">Transmembrane beta strand</keyword>
<evidence type="ECO:0000256" key="7">
    <source>
        <dbReference type="ARBA" id="ARBA00022729"/>
    </source>
</evidence>
<dbReference type="GO" id="GO:0009279">
    <property type="term" value="C:cell outer membrane"/>
    <property type="evidence" value="ECO:0007669"/>
    <property type="project" value="UniProtKB-SubCell"/>
</dbReference>
<dbReference type="Pfam" id="PF05662">
    <property type="entry name" value="YadA_stalk"/>
    <property type="match status" value="5"/>
</dbReference>